<dbReference type="PANTHER" id="PTHR44858">
    <property type="entry name" value="TETRATRICOPEPTIDE REPEAT PROTEIN 6"/>
    <property type="match status" value="1"/>
</dbReference>
<reference evidence="5 6" key="1">
    <citation type="submission" date="2020-07" db="EMBL/GenBank/DDBJ databases">
        <authorList>
            <person name="Li M."/>
        </authorList>
    </citation>
    <scope>NUCLEOTIDE SEQUENCE [LARGE SCALE GENOMIC DNA]</scope>
    <source>
        <strain evidence="5 6">DSM 23284</strain>
    </source>
</reference>
<evidence type="ECO:0000256" key="4">
    <source>
        <dbReference type="SAM" id="MobiDB-lite"/>
    </source>
</evidence>
<gene>
    <name evidence="5" type="ORF">H1W37_11075</name>
</gene>
<accession>A0A838XQZ4</accession>
<name>A0A838XQZ4_9HYPH</name>
<keyword evidence="1" id="KW-0677">Repeat</keyword>
<dbReference type="Gene3D" id="1.25.40.10">
    <property type="entry name" value="Tetratricopeptide repeat domain"/>
    <property type="match status" value="1"/>
</dbReference>
<sequence length="207" mass="22336">MTPRQAASRLSPALATEDWPTARKCLLALVRNDPANASLRYNLGLVHRRLGANDLALAALSRALDLSPGHANARFEQASVLLELGRLGEAAEAFDAYTRQAPKDADGWLNLARLRLRLDQAEQALEAFARHDTLTGGDRASGGLESRIGIAEAQLRLGQPEGAAMLQELYRDHPALRPRLLKSMSQGPRGRIPLRAGALLGDPSTPT</sequence>
<evidence type="ECO:0000256" key="3">
    <source>
        <dbReference type="PROSITE-ProRule" id="PRU00339"/>
    </source>
</evidence>
<dbReference type="InterPro" id="IPR019734">
    <property type="entry name" value="TPR_rpt"/>
</dbReference>
<evidence type="ECO:0000313" key="6">
    <source>
        <dbReference type="Proteomes" id="UP000559404"/>
    </source>
</evidence>
<keyword evidence="6" id="KW-1185">Reference proteome</keyword>
<feature type="repeat" description="TPR" evidence="3">
    <location>
        <begin position="37"/>
        <end position="70"/>
    </location>
</feature>
<protein>
    <submittedName>
        <fullName evidence="5">Tetratricopeptide repeat protein</fullName>
    </submittedName>
</protein>
<keyword evidence="2 3" id="KW-0802">TPR repeat</keyword>
<reference evidence="5 6" key="2">
    <citation type="submission" date="2020-08" db="EMBL/GenBank/DDBJ databases">
        <title>Stappia taiwanensis sp. nov., isolated from a coastal thermal spring.</title>
        <authorList>
            <person name="Kampfer P."/>
        </authorList>
    </citation>
    <scope>NUCLEOTIDE SEQUENCE [LARGE SCALE GENOMIC DNA]</scope>
    <source>
        <strain evidence="5 6">DSM 23284</strain>
    </source>
</reference>
<evidence type="ECO:0000256" key="1">
    <source>
        <dbReference type="ARBA" id="ARBA00022737"/>
    </source>
</evidence>
<comment type="caution">
    <text evidence="5">The sequence shown here is derived from an EMBL/GenBank/DDBJ whole genome shotgun (WGS) entry which is preliminary data.</text>
</comment>
<evidence type="ECO:0000256" key="2">
    <source>
        <dbReference type="ARBA" id="ARBA00022803"/>
    </source>
</evidence>
<dbReference type="InterPro" id="IPR011990">
    <property type="entry name" value="TPR-like_helical_dom_sf"/>
</dbReference>
<dbReference type="RefSeq" id="WP_181760395.1">
    <property type="nucleotide sequence ID" value="NZ_BMCR01000003.1"/>
</dbReference>
<organism evidence="5 6">
    <name type="scientific">Stappia taiwanensis</name>
    <dbReference type="NCBI Taxonomy" id="992267"/>
    <lineage>
        <taxon>Bacteria</taxon>
        <taxon>Pseudomonadati</taxon>
        <taxon>Pseudomonadota</taxon>
        <taxon>Alphaproteobacteria</taxon>
        <taxon>Hyphomicrobiales</taxon>
        <taxon>Stappiaceae</taxon>
        <taxon>Stappia</taxon>
    </lineage>
</organism>
<dbReference type="Pfam" id="PF13432">
    <property type="entry name" value="TPR_16"/>
    <property type="match status" value="2"/>
</dbReference>
<feature type="region of interest" description="Disordered" evidence="4">
    <location>
        <begin position="184"/>
        <end position="207"/>
    </location>
</feature>
<dbReference type="PROSITE" id="PS50005">
    <property type="entry name" value="TPR"/>
    <property type="match status" value="1"/>
</dbReference>
<dbReference type="InterPro" id="IPR050498">
    <property type="entry name" value="Ycf3"/>
</dbReference>
<dbReference type="EMBL" id="JACEON010000009">
    <property type="protein sequence ID" value="MBA4612197.1"/>
    <property type="molecule type" value="Genomic_DNA"/>
</dbReference>
<dbReference type="PANTHER" id="PTHR44858:SF1">
    <property type="entry name" value="UDP-N-ACETYLGLUCOSAMINE--PEPTIDE N-ACETYLGLUCOSAMINYLTRANSFERASE SPINDLY-RELATED"/>
    <property type="match status" value="1"/>
</dbReference>
<proteinExistence type="predicted"/>
<evidence type="ECO:0000313" key="5">
    <source>
        <dbReference type="EMBL" id="MBA4612197.1"/>
    </source>
</evidence>
<dbReference type="SMART" id="SM00028">
    <property type="entry name" value="TPR"/>
    <property type="match status" value="3"/>
</dbReference>
<dbReference type="SUPFAM" id="SSF48452">
    <property type="entry name" value="TPR-like"/>
    <property type="match status" value="1"/>
</dbReference>
<dbReference type="Proteomes" id="UP000559404">
    <property type="component" value="Unassembled WGS sequence"/>
</dbReference>
<dbReference type="AlphaFoldDB" id="A0A838XQZ4"/>